<proteinExistence type="predicted"/>
<organism evidence="1 2">
    <name type="scientific">Pandoraea nosoerga</name>
    <dbReference type="NCBI Taxonomy" id="2508296"/>
    <lineage>
        <taxon>Bacteria</taxon>
        <taxon>Pseudomonadati</taxon>
        <taxon>Pseudomonadota</taxon>
        <taxon>Betaproteobacteria</taxon>
        <taxon>Burkholderiales</taxon>
        <taxon>Burkholderiaceae</taxon>
        <taxon>Pandoraea</taxon>
    </lineage>
</organism>
<dbReference type="Proteomes" id="UP000367825">
    <property type="component" value="Unassembled WGS sequence"/>
</dbReference>
<reference evidence="1 2" key="1">
    <citation type="submission" date="2019-08" db="EMBL/GenBank/DDBJ databases">
        <authorList>
            <person name="Peeters C."/>
        </authorList>
    </citation>
    <scope>NUCLEOTIDE SEQUENCE [LARGE SCALE GENOMIC DNA]</scope>
    <source>
        <strain evidence="1 2">LMG 31109</strain>
    </source>
</reference>
<dbReference type="AlphaFoldDB" id="A0A5E4VT86"/>
<name>A0A5E4VT86_9BURK</name>
<evidence type="ECO:0000313" key="1">
    <source>
        <dbReference type="EMBL" id="VVE14749.1"/>
    </source>
</evidence>
<gene>
    <name evidence="1" type="ORF">PNO31109_02815</name>
</gene>
<protein>
    <submittedName>
        <fullName evidence="1">Uncharacterized protein</fullName>
    </submittedName>
</protein>
<evidence type="ECO:0000313" key="2">
    <source>
        <dbReference type="Proteomes" id="UP000367825"/>
    </source>
</evidence>
<keyword evidence="2" id="KW-1185">Reference proteome</keyword>
<dbReference type="EMBL" id="CABPSC010000010">
    <property type="protein sequence ID" value="VVE14749.1"/>
    <property type="molecule type" value="Genomic_DNA"/>
</dbReference>
<accession>A0A5E4VT86</accession>
<sequence length="92" mass="10597">MHEFLDRCRVEEGMPAAALQRWIEQCRQLTDWIDASSLSREYLDFLSPRQPGVAGNVVRMVSPLAVAMQSAPRLGVLETLWQEIDKEVWVIR</sequence>